<evidence type="ECO:0000313" key="1">
    <source>
        <dbReference type="EMBL" id="AFN39158.1"/>
    </source>
</evidence>
<proteinExistence type="predicted"/>
<dbReference type="GeneID" id="14016563"/>
<gene>
    <name evidence="1" type="ORF">CC2_356</name>
</gene>
<keyword evidence="2" id="KW-1185">Reference proteome</keyword>
<evidence type="ECO:0000313" key="2">
    <source>
        <dbReference type="Proteomes" id="UP000009016"/>
    </source>
</evidence>
<dbReference type="Proteomes" id="UP000009016">
    <property type="component" value="Segment"/>
</dbReference>
<dbReference type="EMBL" id="JX123262">
    <property type="protein sequence ID" value="AFN39158.1"/>
    <property type="molecule type" value="Genomic_DNA"/>
</dbReference>
<accession>I6WLS8</accession>
<dbReference type="RefSeq" id="YP_007010382.1">
    <property type="nucleotide sequence ID" value="NC_019538.1"/>
</dbReference>
<protein>
    <submittedName>
        <fullName evidence="1">Uncharacterized protein</fullName>
    </submittedName>
</protein>
<organism evidence="1 2">
    <name type="scientific">Aeromonas phage CC2</name>
    <dbReference type="NCBI Taxonomy" id="1204516"/>
    <lineage>
        <taxon>Viruses</taxon>
        <taxon>Duplodnaviria</taxon>
        <taxon>Heunggongvirae</taxon>
        <taxon>Uroviricota</taxon>
        <taxon>Caudoviricetes</taxon>
        <taxon>Pantevenvirales</taxon>
        <taxon>Straboviridae</taxon>
        <taxon>Emmerichvirinae</taxon>
        <taxon>Ceceduovirus</taxon>
        <taxon>Ceceduovirus cc2</taxon>
    </lineage>
</organism>
<dbReference type="KEGG" id="vg:14016563"/>
<reference evidence="1 2" key="1">
    <citation type="journal article" date="2012" name="J. Virol.">
        <title>Complete Genome Sequence of Aeromonas hydrophila Phage CC2.</title>
        <authorList>
            <person name="Shen C.J."/>
            <person name="Liu Y.J."/>
            <person name="Lu C.P."/>
        </authorList>
    </citation>
    <scope>NUCLEOTIDE SEQUENCE [LARGE SCALE GENOMIC DNA]</scope>
</reference>
<sequence length="45" mass="5558">MNVYIRNYMCEVLWVSIFNEDHCKGKCVKIMRGKHLKPFYQKSRY</sequence>
<name>I6WLS8_9CAUD</name>